<evidence type="ECO:0000313" key="1">
    <source>
        <dbReference type="EMBL" id="KAF7840964.1"/>
    </source>
</evidence>
<gene>
    <name evidence="1" type="ORF">G2W53_003262</name>
</gene>
<keyword evidence="1" id="KW-0503">Monooxygenase</keyword>
<organism evidence="1 2">
    <name type="scientific">Senna tora</name>
    <dbReference type="NCBI Taxonomy" id="362788"/>
    <lineage>
        <taxon>Eukaryota</taxon>
        <taxon>Viridiplantae</taxon>
        <taxon>Streptophyta</taxon>
        <taxon>Embryophyta</taxon>
        <taxon>Tracheophyta</taxon>
        <taxon>Spermatophyta</taxon>
        <taxon>Magnoliopsida</taxon>
        <taxon>eudicotyledons</taxon>
        <taxon>Gunneridae</taxon>
        <taxon>Pentapetalae</taxon>
        <taxon>rosids</taxon>
        <taxon>fabids</taxon>
        <taxon>Fabales</taxon>
        <taxon>Fabaceae</taxon>
        <taxon>Caesalpinioideae</taxon>
        <taxon>Cassia clade</taxon>
        <taxon>Senna</taxon>
    </lineage>
</organism>
<accession>A0A834XB96</accession>
<sequence>MRAYDRKCQELVPNINNLMHLCFFQQKIEEPHGLDSARRELIGERGFVSFKEVFGSVESGSNETRDRAEEELEDGSVARGEVVEGMVGYGRKKVEVSD</sequence>
<protein>
    <submittedName>
        <fullName evidence="1">3,9-dihydroxypterocarpan 6A-monooxygenase</fullName>
    </submittedName>
</protein>
<dbReference type="EMBL" id="JAAIUW010000002">
    <property type="protein sequence ID" value="KAF7840964.1"/>
    <property type="molecule type" value="Genomic_DNA"/>
</dbReference>
<name>A0A834XB96_9FABA</name>
<reference evidence="1" key="1">
    <citation type="submission" date="2020-09" db="EMBL/GenBank/DDBJ databases">
        <title>Genome-Enabled Discovery of Anthraquinone Biosynthesis in Senna tora.</title>
        <authorList>
            <person name="Kang S.-H."/>
            <person name="Pandey R.P."/>
            <person name="Lee C.-M."/>
            <person name="Sim J.-S."/>
            <person name="Jeong J.-T."/>
            <person name="Choi B.-S."/>
            <person name="Jung M."/>
            <person name="Ginzburg D."/>
            <person name="Zhao K."/>
            <person name="Won S.Y."/>
            <person name="Oh T.-J."/>
            <person name="Yu Y."/>
            <person name="Kim N.-H."/>
            <person name="Lee O.R."/>
            <person name="Lee T.-H."/>
            <person name="Bashyal P."/>
            <person name="Kim T.-S."/>
            <person name="Lee W.-H."/>
            <person name="Kawkins C."/>
            <person name="Kim C.-K."/>
            <person name="Kim J.S."/>
            <person name="Ahn B.O."/>
            <person name="Rhee S.Y."/>
            <person name="Sohng J.K."/>
        </authorList>
    </citation>
    <scope>NUCLEOTIDE SEQUENCE</scope>
    <source>
        <tissue evidence="1">Leaf</tissue>
    </source>
</reference>
<evidence type="ECO:0000313" key="2">
    <source>
        <dbReference type="Proteomes" id="UP000634136"/>
    </source>
</evidence>
<keyword evidence="1" id="KW-0560">Oxidoreductase</keyword>
<comment type="caution">
    <text evidence="1">The sequence shown here is derived from an EMBL/GenBank/DDBJ whole genome shotgun (WGS) entry which is preliminary data.</text>
</comment>
<dbReference type="Proteomes" id="UP000634136">
    <property type="component" value="Unassembled WGS sequence"/>
</dbReference>
<proteinExistence type="predicted"/>
<keyword evidence="2" id="KW-1185">Reference proteome</keyword>
<dbReference type="AlphaFoldDB" id="A0A834XB96"/>
<dbReference type="GO" id="GO:0004497">
    <property type="term" value="F:monooxygenase activity"/>
    <property type="evidence" value="ECO:0007669"/>
    <property type="project" value="UniProtKB-KW"/>
</dbReference>